<dbReference type="PANTHER" id="PTHR24104:SF25">
    <property type="entry name" value="PROTEIN LIN-41"/>
    <property type="match status" value="1"/>
</dbReference>
<proteinExistence type="predicted"/>
<keyword evidence="3" id="KW-0812">Transmembrane</keyword>
<reference evidence="5" key="1">
    <citation type="journal article" date="2021" name="PeerJ">
        <title>Extensive microbial diversity within the chicken gut microbiome revealed by metagenomics and culture.</title>
        <authorList>
            <person name="Gilroy R."/>
            <person name="Ravi A."/>
            <person name="Getino M."/>
            <person name="Pursley I."/>
            <person name="Horton D.L."/>
            <person name="Alikhan N.F."/>
            <person name="Baker D."/>
            <person name="Gharbi K."/>
            <person name="Hall N."/>
            <person name="Watson M."/>
            <person name="Adriaenssens E.M."/>
            <person name="Foster-Nyarko E."/>
            <person name="Jarju S."/>
            <person name="Secka A."/>
            <person name="Antonio M."/>
            <person name="Oren A."/>
            <person name="Chaudhuri R.R."/>
            <person name="La Ragione R."/>
            <person name="Hildebrand F."/>
            <person name="Pallen M.J."/>
        </authorList>
    </citation>
    <scope>NUCLEOTIDE SEQUENCE</scope>
    <source>
        <strain evidence="5">CHK192-9172</strain>
    </source>
</reference>
<keyword evidence="4" id="KW-0732">Signal</keyword>
<evidence type="ECO:0000256" key="3">
    <source>
        <dbReference type="SAM" id="Phobius"/>
    </source>
</evidence>
<feature type="signal peptide" evidence="4">
    <location>
        <begin position="1"/>
        <end position="27"/>
    </location>
</feature>
<dbReference type="AlphaFoldDB" id="A0A9D2IG23"/>
<evidence type="ECO:0008006" key="7">
    <source>
        <dbReference type="Google" id="ProtNLM"/>
    </source>
</evidence>
<feature type="chain" id="PRO_5038384674" description="NHL repeat-containing protein" evidence="4">
    <location>
        <begin position="28"/>
        <end position="502"/>
    </location>
</feature>
<dbReference type="InterPro" id="IPR011042">
    <property type="entry name" value="6-blade_b-propeller_TolB-like"/>
</dbReference>
<dbReference type="SUPFAM" id="SSF48452">
    <property type="entry name" value="TPR-like"/>
    <property type="match status" value="1"/>
</dbReference>
<keyword evidence="3" id="KW-0472">Membrane</keyword>
<accession>A0A9D2IG23</accession>
<dbReference type="SUPFAM" id="SSF101898">
    <property type="entry name" value="NHL repeat"/>
    <property type="match status" value="1"/>
</dbReference>
<dbReference type="Proteomes" id="UP000824024">
    <property type="component" value="Unassembled WGS sequence"/>
</dbReference>
<feature type="transmembrane region" description="Helical" evidence="3">
    <location>
        <begin position="463"/>
        <end position="481"/>
    </location>
</feature>
<evidence type="ECO:0000313" key="6">
    <source>
        <dbReference type="Proteomes" id="UP000824024"/>
    </source>
</evidence>
<evidence type="ECO:0000256" key="4">
    <source>
        <dbReference type="SAM" id="SignalP"/>
    </source>
</evidence>
<dbReference type="Gene3D" id="1.25.40.10">
    <property type="entry name" value="Tetratricopeptide repeat domain"/>
    <property type="match status" value="1"/>
</dbReference>
<keyword evidence="1" id="KW-0677">Repeat</keyword>
<dbReference type="InterPro" id="IPR001258">
    <property type="entry name" value="NHL_repeat"/>
</dbReference>
<evidence type="ECO:0000256" key="1">
    <source>
        <dbReference type="ARBA" id="ARBA00022737"/>
    </source>
</evidence>
<dbReference type="InterPro" id="IPR050952">
    <property type="entry name" value="TRIM-NHL_E3_ligases"/>
</dbReference>
<name>A0A9D2IG23_9FIRM</name>
<reference evidence="5" key="2">
    <citation type="submission" date="2021-04" db="EMBL/GenBank/DDBJ databases">
        <authorList>
            <person name="Gilroy R."/>
        </authorList>
    </citation>
    <scope>NUCLEOTIDE SEQUENCE</scope>
    <source>
        <strain evidence="5">CHK192-9172</strain>
    </source>
</reference>
<dbReference type="GO" id="GO:0008270">
    <property type="term" value="F:zinc ion binding"/>
    <property type="evidence" value="ECO:0007669"/>
    <property type="project" value="UniProtKB-KW"/>
</dbReference>
<evidence type="ECO:0000313" key="5">
    <source>
        <dbReference type="EMBL" id="HIZ07720.1"/>
    </source>
</evidence>
<protein>
    <recommendedName>
        <fullName evidence="7">NHL repeat-containing protein</fullName>
    </recommendedName>
</protein>
<dbReference type="InterPro" id="IPR011990">
    <property type="entry name" value="TPR-like_helical_dom_sf"/>
</dbReference>
<sequence>MKKTMKRLSALLIGMMIALSSAMAVYADEGYTYNYDYWGDIQYSPDAYEVSGVYSAVDFGLETGLKTPSGLFVYEDMIYICDTGNNRILEIQRTGSQTLELIRVIDSFKGGEGPETFSSPQDVAVTDDGYIFIADTNNSRILKLDMDLNYVMEFTKPVDATFDQDLSFLPYKLAIDTAGRVYCVATNVNKGLIKFEADGEFSGFIGATEVTYDWTDYIWKRFATQAQREQMESFVPTEYDNIYMDYEGFIYACTTHVTKSTLEDGTADPIRRLNMMGSDILIRNGEWHIIGDIYWGDGGGYSGPSLITDITAFDNDVYVGLDKVRGRLFAYDDQGRMLFAFGGNGNMDGYFKLPSAIDHMGYDLLVLDQQDNSLAIFTPTEFGKYIYQAIDQFQAGEYAESGDSWQKVLELNGNYDRAYIGIGRSLLRQEEYEEALDYFRLKWDDENYSKAFKQYRKEWVEEHIGVIFIIVFAVLCIPLLVGKIKAIKHEIDQADIFRDYKQ</sequence>
<dbReference type="PROSITE" id="PS51125">
    <property type="entry name" value="NHL"/>
    <property type="match status" value="1"/>
</dbReference>
<feature type="repeat" description="NHL" evidence="2">
    <location>
        <begin position="106"/>
        <end position="147"/>
    </location>
</feature>
<gene>
    <name evidence="5" type="ORF">IAA08_07285</name>
</gene>
<dbReference type="PANTHER" id="PTHR24104">
    <property type="entry name" value="E3 UBIQUITIN-PROTEIN LIGASE NHLRC1-RELATED"/>
    <property type="match status" value="1"/>
</dbReference>
<comment type="caution">
    <text evidence="5">The sequence shown here is derived from an EMBL/GenBank/DDBJ whole genome shotgun (WGS) entry which is preliminary data.</text>
</comment>
<dbReference type="Gene3D" id="2.120.10.30">
    <property type="entry name" value="TolB, C-terminal domain"/>
    <property type="match status" value="1"/>
</dbReference>
<organism evidence="5 6">
    <name type="scientific">Candidatus Eubacterium avistercoris</name>
    <dbReference type="NCBI Taxonomy" id="2838567"/>
    <lineage>
        <taxon>Bacteria</taxon>
        <taxon>Bacillati</taxon>
        <taxon>Bacillota</taxon>
        <taxon>Clostridia</taxon>
        <taxon>Eubacteriales</taxon>
        <taxon>Eubacteriaceae</taxon>
        <taxon>Eubacterium</taxon>
    </lineage>
</organism>
<keyword evidence="3" id="KW-1133">Transmembrane helix</keyword>
<dbReference type="Pfam" id="PF01436">
    <property type="entry name" value="NHL"/>
    <property type="match status" value="1"/>
</dbReference>
<dbReference type="EMBL" id="DXCH01000202">
    <property type="protein sequence ID" value="HIZ07720.1"/>
    <property type="molecule type" value="Genomic_DNA"/>
</dbReference>
<dbReference type="CDD" id="cd05819">
    <property type="entry name" value="NHL"/>
    <property type="match status" value="1"/>
</dbReference>
<evidence type="ECO:0000256" key="2">
    <source>
        <dbReference type="PROSITE-ProRule" id="PRU00504"/>
    </source>
</evidence>